<sequence>MTVPNLNDKPCRNKALRRPMISLNSYPSNPSLMNIKSCHEEVDCHCDREMVDKLALGPPLERTPFKSR</sequence>
<dbReference type="Proteomes" id="UP000184304">
    <property type="component" value="Unassembled WGS sequence"/>
</dbReference>
<evidence type="ECO:0000313" key="1">
    <source>
        <dbReference type="EMBL" id="OJI85865.1"/>
    </source>
</evidence>
<evidence type="ECO:0000313" key="2">
    <source>
        <dbReference type="Proteomes" id="UP000184304"/>
    </source>
</evidence>
<keyword evidence="2" id="KW-1185">Reference proteome</keyword>
<dbReference type="AlphaFoldDB" id="A0A1L9N9I1"/>
<dbReference type="EMBL" id="KV878198">
    <property type="protein sequence ID" value="OJI85865.1"/>
    <property type="molecule type" value="Genomic_DNA"/>
</dbReference>
<name>A0A1L9N9I1_ASPTC</name>
<proteinExistence type="predicted"/>
<reference evidence="2" key="1">
    <citation type="journal article" date="2017" name="Genome Biol.">
        <title>Comparative genomics reveals high biological diversity and specific adaptations in the industrially and medically important fungal genus Aspergillus.</title>
        <authorList>
            <person name="de Vries R.P."/>
            <person name="Riley R."/>
            <person name="Wiebenga A."/>
            <person name="Aguilar-Osorio G."/>
            <person name="Amillis S."/>
            <person name="Uchima C.A."/>
            <person name="Anderluh G."/>
            <person name="Asadollahi M."/>
            <person name="Askin M."/>
            <person name="Barry K."/>
            <person name="Battaglia E."/>
            <person name="Bayram O."/>
            <person name="Benocci T."/>
            <person name="Braus-Stromeyer S.A."/>
            <person name="Caldana C."/>
            <person name="Canovas D."/>
            <person name="Cerqueira G.C."/>
            <person name="Chen F."/>
            <person name="Chen W."/>
            <person name="Choi C."/>
            <person name="Clum A."/>
            <person name="Dos Santos R.A."/>
            <person name="Damasio A.R."/>
            <person name="Diallinas G."/>
            <person name="Emri T."/>
            <person name="Fekete E."/>
            <person name="Flipphi M."/>
            <person name="Freyberg S."/>
            <person name="Gallo A."/>
            <person name="Gournas C."/>
            <person name="Habgood R."/>
            <person name="Hainaut M."/>
            <person name="Harispe M.L."/>
            <person name="Henrissat B."/>
            <person name="Hilden K.S."/>
            <person name="Hope R."/>
            <person name="Hossain A."/>
            <person name="Karabika E."/>
            <person name="Karaffa L."/>
            <person name="Karanyi Z."/>
            <person name="Krasevec N."/>
            <person name="Kuo A."/>
            <person name="Kusch H."/>
            <person name="LaButti K."/>
            <person name="Lagendijk E.L."/>
            <person name="Lapidus A."/>
            <person name="Levasseur A."/>
            <person name="Lindquist E."/>
            <person name="Lipzen A."/>
            <person name="Logrieco A.F."/>
            <person name="MacCabe A."/>
            <person name="Maekelae M.R."/>
            <person name="Malavazi I."/>
            <person name="Melin P."/>
            <person name="Meyer V."/>
            <person name="Mielnichuk N."/>
            <person name="Miskei M."/>
            <person name="Molnar A.P."/>
            <person name="Mule G."/>
            <person name="Ngan C.Y."/>
            <person name="Orejas M."/>
            <person name="Orosz E."/>
            <person name="Ouedraogo J.P."/>
            <person name="Overkamp K.M."/>
            <person name="Park H.-S."/>
            <person name="Perrone G."/>
            <person name="Piumi F."/>
            <person name="Punt P.J."/>
            <person name="Ram A.F."/>
            <person name="Ramon A."/>
            <person name="Rauscher S."/>
            <person name="Record E."/>
            <person name="Riano-Pachon D.M."/>
            <person name="Robert V."/>
            <person name="Roehrig J."/>
            <person name="Ruller R."/>
            <person name="Salamov A."/>
            <person name="Salih N.S."/>
            <person name="Samson R.A."/>
            <person name="Sandor E."/>
            <person name="Sanguinetti M."/>
            <person name="Schuetze T."/>
            <person name="Sepcic K."/>
            <person name="Shelest E."/>
            <person name="Sherlock G."/>
            <person name="Sophianopoulou V."/>
            <person name="Squina F.M."/>
            <person name="Sun H."/>
            <person name="Susca A."/>
            <person name="Todd R.B."/>
            <person name="Tsang A."/>
            <person name="Unkles S.E."/>
            <person name="van de Wiele N."/>
            <person name="van Rossen-Uffink D."/>
            <person name="Oliveira J.V."/>
            <person name="Vesth T.C."/>
            <person name="Visser J."/>
            <person name="Yu J.-H."/>
            <person name="Zhou M."/>
            <person name="Andersen M.R."/>
            <person name="Archer D.B."/>
            <person name="Baker S.E."/>
            <person name="Benoit I."/>
            <person name="Brakhage A.A."/>
            <person name="Braus G.H."/>
            <person name="Fischer R."/>
            <person name="Frisvad J.C."/>
            <person name="Goldman G.H."/>
            <person name="Houbraken J."/>
            <person name="Oakley B."/>
            <person name="Pocsi I."/>
            <person name="Scazzocchio C."/>
            <person name="Seiboth B."/>
            <person name="vanKuyk P.A."/>
            <person name="Wortman J."/>
            <person name="Dyer P.S."/>
            <person name="Grigoriev I.V."/>
        </authorList>
    </citation>
    <scope>NUCLEOTIDE SEQUENCE [LARGE SCALE GENOMIC DNA]</scope>
    <source>
        <strain evidence="2">CBS 134.48</strain>
    </source>
</reference>
<accession>A0A1L9N9I1</accession>
<protein>
    <submittedName>
        <fullName evidence="1">Uncharacterized protein</fullName>
    </submittedName>
</protein>
<organism evidence="1 2">
    <name type="scientific">Aspergillus tubingensis (strain CBS 134.48)</name>
    <dbReference type="NCBI Taxonomy" id="767770"/>
    <lineage>
        <taxon>Eukaryota</taxon>
        <taxon>Fungi</taxon>
        <taxon>Dikarya</taxon>
        <taxon>Ascomycota</taxon>
        <taxon>Pezizomycotina</taxon>
        <taxon>Eurotiomycetes</taxon>
        <taxon>Eurotiomycetidae</taxon>
        <taxon>Eurotiales</taxon>
        <taxon>Aspergillaceae</taxon>
        <taxon>Aspergillus</taxon>
        <taxon>Aspergillus subgen. Circumdati</taxon>
    </lineage>
</organism>
<dbReference type="VEuPathDB" id="FungiDB:ASPTUDRAFT_42249"/>
<feature type="non-terminal residue" evidence="1">
    <location>
        <position position="1"/>
    </location>
</feature>
<gene>
    <name evidence="1" type="ORF">ASPTUDRAFT_42249</name>
</gene>